<name>A0AAQ3Q5W2_9LILI</name>
<feature type="compositionally biased region" description="Low complexity" evidence="1">
    <location>
        <begin position="240"/>
        <end position="262"/>
    </location>
</feature>
<feature type="compositionally biased region" description="Gly residues" evidence="1">
    <location>
        <begin position="196"/>
        <end position="208"/>
    </location>
</feature>
<feature type="region of interest" description="Disordered" evidence="1">
    <location>
        <begin position="196"/>
        <end position="317"/>
    </location>
</feature>
<organism evidence="2 3">
    <name type="scientific">Canna indica</name>
    <name type="common">Indian-shot</name>
    <dbReference type="NCBI Taxonomy" id="4628"/>
    <lineage>
        <taxon>Eukaryota</taxon>
        <taxon>Viridiplantae</taxon>
        <taxon>Streptophyta</taxon>
        <taxon>Embryophyta</taxon>
        <taxon>Tracheophyta</taxon>
        <taxon>Spermatophyta</taxon>
        <taxon>Magnoliopsida</taxon>
        <taxon>Liliopsida</taxon>
        <taxon>Zingiberales</taxon>
        <taxon>Cannaceae</taxon>
        <taxon>Canna</taxon>
    </lineage>
</organism>
<dbReference type="EMBL" id="CP136891">
    <property type="protein sequence ID" value="WOK98873.1"/>
    <property type="molecule type" value="Genomic_DNA"/>
</dbReference>
<proteinExistence type="predicted"/>
<sequence>MLILIPRGAQQRTPSFARAIILNSSAIAERVHYLSSRCILVTVHGQLNPLTDFASFLARQFEKYCYHLHLWEERKMADIRFLITTPETEDAYCKRRLIHTECLQWNHVLILIVDSKANEFYELVDPPELQVGLELETTIALTSSFVCFEEIKLGLLESFMDGLLCGLKSSNILLTGDGSARDGGVYCSGVREQRVGGGGGDGGAGDGDPGPQHCRPAPLREDFGEEASGGGRTEERDVAPLPDLLPLSGGPARRPAWGAAAPAPVPPLLGPHRPPLPRPPRFLRRRRPNSPLNQQVQVPAPLPQAHPRPRHRPPQDPQDALLFRCRRRAAAGAADGLRDPLPGATGELSGQVQAQLGHVFRLPHLHLRLHGLRLRLPLLLLILLPRPPFNFLPSLGTWQPMAEG</sequence>
<protein>
    <submittedName>
        <fullName evidence="2">Uncharacterized protein</fullName>
    </submittedName>
</protein>
<evidence type="ECO:0000313" key="2">
    <source>
        <dbReference type="EMBL" id="WOK98873.1"/>
    </source>
</evidence>
<accession>A0AAQ3Q5W2</accession>
<keyword evidence="3" id="KW-1185">Reference proteome</keyword>
<reference evidence="2 3" key="1">
    <citation type="submission" date="2023-10" db="EMBL/GenBank/DDBJ databases">
        <title>Chromosome-scale genome assembly provides insights into flower coloration mechanisms of Canna indica.</title>
        <authorList>
            <person name="Li C."/>
        </authorList>
    </citation>
    <scope>NUCLEOTIDE SEQUENCE [LARGE SCALE GENOMIC DNA]</scope>
    <source>
        <tissue evidence="2">Flower</tissue>
    </source>
</reference>
<gene>
    <name evidence="2" type="ORF">Cni_G07585</name>
</gene>
<feature type="compositionally biased region" description="Pro residues" evidence="1">
    <location>
        <begin position="263"/>
        <end position="280"/>
    </location>
</feature>
<dbReference type="AlphaFoldDB" id="A0AAQ3Q5W2"/>
<evidence type="ECO:0000313" key="3">
    <source>
        <dbReference type="Proteomes" id="UP001327560"/>
    </source>
</evidence>
<evidence type="ECO:0000256" key="1">
    <source>
        <dbReference type="SAM" id="MobiDB-lite"/>
    </source>
</evidence>
<dbReference type="Proteomes" id="UP001327560">
    <property type="component" value="Chromosome 2"/>
</dbReference>